<dbReference type="EMBL" id="BRYA01000149">
    <property type="protein sequence ID" value="GMI41389.1"/>
    <property type="molecule type" value="Genomic_DNA"/>
</dbReference>
<gene>
    <name evidence="13" type="ORF">TrCOL_g13512</name>
</gene>
<feature type="active site" description="Nucleophile" evidence="8 10">
    <location>
        <position position="103"/>
    </location>
</feature>
<reference evidence="14" key="1">
    <citation type="journal article" date="2023" name="Commun. Biol.">
        <title>Genome analysis of Parmales, the sister group of diatoms, reveals the evolutionary specialization of diatoms from phago-mixotrophs to photoautotrophs.</title>
        <authorList>
            <person name="Ban H."/>
            <person name="Sato S."/>
            <person name="Yoshikawa S."/>
            <person name="Yamada K."/>
            <person name="Nakamura Y."/>
            <person name="Ichinomiya M."/>
            <person name="Sato N."/>
            <person name="Blanc-Mathieu R."/>
            <person name="Endo H."/>
            <person name="Kuwata A."/>
            <person name="Ogata H."/>
        </authorList>
    </citation>
    <scope>NUCLEOTIDE SEQUENCE [LARGE SCALE GENOMIC DNA]</scope>
</reference>
<dbReference type="PIRSF" id="PIRSF038120">
    <property type="entry name" value="Ubiquitinyl_hydrolase_UCH37"/>
    <property type="match status" value="1"/>
</dbReference>
<dbReference type="PANTHER" id="PTHR10589:SF16">
    <property type="entry name" value="UBIQUITIN CARBOXYL-TERMINAL HYDROLASE ISOZYME L5"/>
    <property type="match status" value="1"/>
</dbReference>
<evidence type="ECO:0000256" key="1">
    <source>
        <dbReference type="ARBA" id="ARBA00000707"/>
    </source>
</evidence>
<dbReference type="GO" id="GO:0016579">
    <property type="term" value="P:protein deubiquitination"/>
    <property type="evidence" value="ECO:0007669"/>
    <property type="project" value="InterPro"/>
</dbReference>
<keyword evidence="4 7" id="KW-0833">Ubl conjugation pathway</keyword>
<keyword evidence="3 7" id="KW-0645">Protease</keyword>
<protein>
    <recommendedName>
        <fullName evidence="7">Ubiquitin carboxyl-terminal hydrolase</fullName>
        <ecNumber evidence="7">3.4.19.12</ecNumber>
    </recommendedName>
</protein>
<dbReference type="Pfam" id="PF18031">
    <property type="entry name" value="UCH_C"/>
    <property type="match status" value="1"/>
</dbReference>
<dbReference type="InterPro" id="IPR001578">
    <property type="entry name" value="Peptidase_C12_UCH"/>
</dbReference>
<comment type="caution">
    <text evidence="13">The sequence shown here is derived from an EMBL/GenBank/DDBJ whole genome shotgun (WGS) entry which is preliminary data.</text>
</comment>
<dbReference type="InterPro" id="IPR041507">
    <property type="entry name" value="UCH_C"/>
</dbReference>
<dbReference type="InterPro" id="IPR036959">
    <property type="entry name" value="Peptidase_C12_UCH_sf"/>
</dbReference>
<evidence type="ECO:0000256" key="7">
    <source>
        <dbReference type="PIRNR" id="PIRNR038120"/>
    </source>
</evidence>
<dbReference type="GO" id="GO:0006511">
    <property type="term" value="P:ubiquitin-dependent protein catabolic process"/>
    <property type="evidence" value="ECO:0007669"/>
    <property type="project" value="UniProtKB-UniRule"/>
</dbReference>
<evidence type="ECO:0000256" key="11">
    <source>
        <dbReference type="SAM" id="MobiDB-lite"/>
    </source>
</evidence>
<keyword evidence="6 7" id="KW-0788">Thiol protease</keyword>
<dbReference type="AlphaFoldDB" id="A0A9W7GCE1"/>
<evidence type="ECO:0000259" key="12">
    <source>
        <dbReference type="PROSITE" id="PS52048"/>
    </source>
</evidence>
<dbReference type="GO" id="GO:0004843">
    <property type="term" value="F:cysteine-type deubiquitinase activity"/>
    <property type="evidence" value="ECO:0007669"/>
    <property type="project" value="UniProtKB-UniRule"/>
</dbReference>
<feature type="domain" description="UCH catalytic" evidence="12">
    <location>
        <begin position="2"/>
        <end position="245"/>
    </location>
</feature>
<dbReference type="InterPro" id="IPR038765">
    <property type="entry name" value="Papain-like_cys_pep_sf"/>
</dbReference>
<feature type="region of interest" description="Disordered" evidence="11">
    <location>
        <begin position="58"/>
        <end position="77"/>
    </location>
</feature>
<dbReference type="Pfam" id="PF01088">
    <property type="entry name" value="Peptidase_C12"/>
    <property type="match status" value="1"/>
</dbReference>
<comment type="similarity">
    <text evidence="2 7 10">Belongs to the peptidase C12 family.</text>
</comment>
<accession>A0A9W7GCE1</accession>
<dbReference type="SUPFAM" id="SSF54001">
    <property type="entry name" value="Cysteine proteinases"/>
    <property type="match status" value="1"/>
</dbReference>
<evidence type="ECO:0000313" key="13">
    <source>
        <dbReference type="EMBL" id="GMI41389.1"/>
    </source>
</evidence>
<feature type="active site" description="Proton donor" evidence="8 10">
    <location>
        <position position="185"/>
    </location>
</feature>
<evidence type="ECO:0000256" key="9">
    <source>
        <dbReference type="PIRSR" id="PIRSR038120-2"/>
    </source>
</evidence>
<name>A0A9W7GCE1_9STRA</name>
<sequence length="325" mass="36446">MNWSTIESDPGVFTSLIQSFGTTGVEVSEIWGLDDACLPQQSYGLIFLFKWVGNKGDDNKQEEKGGNDSQDDNQEFPKMIPGPVLSETYPSLFFANQTVMNACATQAILSIVLNITPRSTLPTFTLGPTLTSFKEFTMPLDPMLRGDVVGSNDVIREAHNAFTRNDPFVSEGNNDKGGKKEDVYHFISYVSSSGLVWELDGLKSGPTAVGVSGDDWVKVARDRVQERIRMYGEGEVMFNLMSLGEDKREVIKRELSNVTDESQREVLREDLQGEELKREKWEIENGRRRHNWIPFINGLLGELARKGELQGLRDKAEARVKSKKG</sequence>
<dbReference type="Proteomes" id="UP001165065">
    <property type="component" value="Unassembled WGS sequence"/>
</dbReference>
<evidence type="ECO:0000256" key="5">
    <source>
        <dbReference type="ARBA" id="ARBA00022801"/>
    </source>
</evidence>
<organism evidence="13 14">
    <name type="scientific">Triparma columacea</name>
    <dbReference type="NCBI Taxonomy" id="722753"/>
    <lineage>
        <taxon>Eukaryota</taxon>
        <taxon>Sar</taxon>
        <taxon>Stramenopiles</taxon>
        <taxon>Ochrophyta</taxon>
        <taxon>Bolidophyceae</taxon>
        <taxon>Parmales</taxon>
        <taxon>Triparmaceae</taxon>
        <taxon>Triparma</taxon>
    </lineage>
</organism>
<dbReference type="GO" id="GO:0005737">
    <property type="term" value="C:cytoplasm"/>
    <property type="evidence" value="ECO:0007669"/>
    <property type="project" value="TreeGrafter"/>
</dbReference>
<dbReference type="PROSITE" id="PS52048">
    <property type="entry name" value="UCH_DOMAIN"/>
    <property type="match status" value="1"/>
</dbReference>
<dbReference type="PANTHER" id="PTHR10589">
    <property type="entry name" value="UBIQUITIN CARBOXYL-TERMINAL HYDROLASE"/>
    <property type="match status" value="1"/>
</dbReference>
<dbReference type="Gene3D" id="3.40.532.10">
    <property type="entry name" value="Peptidase C12, ubiquitin carboxyl-terminal hydrolase"/>
    <property type="match status" value="1"/>
</dbReference>
<dbReference type="EC" id="3.4.19.12" evidence="7"/>
<feature type="site" description="Transition state stabilizer" evidence="10">
    <location>
        <position position="97"/>
    </location>
</feature>
<comment type="catalytic activity">
    <reaction evidence="1 7 10">
        <text>Thiol-dependent hydrolysis of ester, thioester, amide, peptide and isopeptide bonds formed by the C-terminal Gly of ubiquitin (a 76-residue protein attached to proteins as an intracellular targeting signal).</text>
        <dbReference type="EC" id="3.4.19.12"/>
    </reaction>
</comment>
<evidence type="ECO:0000256" key="3">
    <source>
        <dbReference type="ARBA" id="ARBA00022670"/>
    </source>
</evidence>
<evidence type="ECO:0000256" key="4">
    <source>
        <dbReference type="ARBA" id="ARBA00022786"/>
    </source>
</evidence>
<evidence type="ECO:0000256" key="2">
    <source>
        <dbReference type="ARBA" id="ARBA00009326"/>
    </source>
</evidence>
<dbReference type="InterPro" id="IPR017390">
    <property type="entry name" value="Ubiquitinyl_hydrolase_UCH37"/>
</dbReference>
<dbReference type="OrthoDB" id="1924260at2759"/>
<feature type="site" description="Important for enzyme activity" evidence="9 10">
    <location>
        <position position="200"/>
    </location>
</feature>
<keyword evidence="5 7" id="KW-0378">Hydrolase</keyword>
<evidence type="ECO:0000313" key="14">
    <source>
        <dbReference type="Proteomes" id="UP001165065"/>
    </source>
</evidence>
<evidence type="ECO:0000256" key="6">
    <source>
        <dbReference type="ARBA" id="ARBA00022807"/>
    </source>
</evidence>
<evidence type="ECO:0000256" key="10">
    <source>
        <dbReference type="PROSITE-ProRule" id="PRU01393"/>
    </source>
</evidence>
<proteinExistence type="inferred from homology"/>
<keyword evidence="14" id="KW-1185">Reference proteome</keyword>
<evidence type="ECO:0000256" key="8">
    <source>
        <dbReference type="PIRSR" id="PIRSR038120-1"/>
    </source>
</evidence>